<evidence type="ECO:0000313" key="2">
    <source>
        <dbReference type="EMBL" id="QSZ43087.1"/>
    </source>
</evidence>
<dbReference type="KEGG" id="saqt:GJV85_06245"/>
<keyword evidence="1" id="KW-0472">Membrane</keyword>
<accession>A0A975GDY8</accession>
<dbReference type="AlphaFoldDB" id="A0A975GDY8"/>
<feature type="transmembrane region" description="Helical" evidence="1">
    <location>
        <begin position="72"/>
        <end position="90"/>
    </location>
</feature>
<organism evidence="2 3">
    <name type="scientific">Sulfurimonas aquatica</name>
    <dbReference type="NCBI Taxonomy" id="2672570"/>
    <lineage>
        <taxon>Bacteria</taxon>
        <taxon>Pseudomonadati</taxon>
        <taxon>Campylobacterota</taxon>
        <taxon>Epsilonproteobacteria</taxon>
        <taxon>Campylobacterales</taxon>
        <taxon>Sulfurimonadaceae</taxon>
        <taxon>Sulfurimonas</taxon>
    </lineage>
</organism>
<name>A0A975GDY8_9BACT</name>
<keyword evidence="1" id="KW-1133">Transmembrane helix</keyword>
<proteinExistence type="predicted"/>
<evidence type="ECO:0000256" key="1">
    <source>
        <dbReference type="SAM" id="Phobius"/>
    </source>
</evidence>
<reference evidence="2" key="1">
    <citation type="submission" date="2019-11" db="EMBL/GenBank/DDBJ databases">
        <authorList>
            <person name="Kojima H."/>
        </authorList>
    </citation>
    <scope>NUCLEOTIDE SEQUENCE</scope>
    <source>
        <strain evidence="2">H1576</strain>
    </source>
</reference>
<keyword evidence="3" id="KW-1185">Reference proteome</keyword>
<keyword evidence="1" id="KW-0812">Transmembrane</keyword>
<protein>
    <submittedName>
        <fullName evidence="2">Uncharacterized protein</fullName>
    </submittedName>
</protein>
<reference evidence="2" key="2">
    <citation type="submission" date="2021-04" db="EMBL/GenBank/DDBJ databases">
        <title>Isolation and characterization of a novel species of the genus Sulfurimonas.</title>
        <authorList>
            <person name="Fukui M."/>
        </authorList>
    </citation>
    <scope>NUCLEOTIDE SEQUENCE</scope>
    <source>
        <strain evidence="2">H1576</strain>
    </source>
</reference>
<gene>
    <name evidence="2" type="ORF">GJV85_06245</name>
</gene>
<dbReference type="Proteomes" id="UP000671852">
    <property type="component" value="Chromosome"/>
</dbReference>
<sequence length="120" mass="13726">MVVSNIESDSFEDKRDLLDDIEDPHELYDGEEINYQPVEELNLKEIVKEEKAKIKTFSFKSIKHGARGSVSLFRILPYIFLILGFIALKNNELLELRFYLPALLLGIVVGSIVSKEAIKN</sequence>
<evidence type="ECO:0000313" key="3">
    <source>
        <dbReference type="Proteomes" id="UP000671852"/>
    </source>
</evidence>
<dbReference type="EMBL" id="CP046072">
    <property type="protein sequence ID" value="QSZ43087.1"/>
    <property type="molecule type" value="Genomic_DNA"/>
</dbReference>
<feature type="transmembrane region" description="Helical" evidence="1">
    <location>
        <begin position="96"/>
        <end position="114"/>
    </location>
</feature>